<dbReference type="Proteomes" id="UP000053157">
    <property type="component" value="Unassembled WGS sequence"/>
</dbReference>
<accession>A0A0W1ST47</accession>
<evidence type="ECO:0000313" key="1">
    <source>
        <dbReference type="EMBL" id="KTG29502.1"/>
    </source>
</evidence>
<dbReference type="EMBL" id="LOPV01000097">
    <property type="protein sequence ID" value="KTG29502.1"/>
    <property type="molecule type" value="Genomic_DNA"/>
</dbReference>
<organism evidence="1 2">
    <name type="scientific">Haloferax profundi</name>
    <dbReference type="NCBI Taxonomy" id="1544718"/>
    <lineage>
        <taxon>Archaea</taxon>
        <taxon>Methanobacteriati</taxon>
        <taxon>Methanobacteriota</taxon>
        <taxon>Stenosarchaea group</taxon>
        <taxon>Halobacteria</taxon>
        <taxon>Halobacteriales</taxon>
        <taxon>Haloferacaceae</taxon>
        <taxon>Haloferax</taxon>
    </lineage>
</organism>
<evidence type="ECO:0000313" key="2">
    <source>
        <dbReference type="Proteomes" id="UP000053157"/>
    </source>
</evidence>
<proteinExistence type="predicted"/>
<dbReference type="InterPro" id="IPR006311">
    <property type="entry name" value="TAT_signal"/>
</dbReference>
<sequence>MADDKFELTRRKALLSLGTIGVASATGASAWARFTDREKKIFEAEAGRLDLRFQEIYHTDNGYEVGSARNGPVKVKFRNLKNRDWFKHCEYLTNVGTVPGDKLSVKLKDVEDLENTSYEMEESKLWRWKTSDQNEKEYRYLKDYSDGKGELSKFLNVCGFIWCMVNGTWQCRPVNFDDGTVGEVIQTTDSDPHTETISNPFTYFKGKLNDLEGKKVTIDFKDEQMDPDEKCLFCVFGSFDEDNAYTMIDGNKWYYQDANIAMSDKTIAKVGFELIQDEGDKVNGEASFPNNS</sequence>
<reference evidence="1 2" key="1">
    <citation type="submission" date="2015-12" db="EMBL/GenBank/DDBJ databases">
        <title>Haloferax profundi sp. nov. isolated from the Discovery deep brine-seawater interface in the Red Sea.</title>
        <authorList>
            <person name="Zhang G."/>
            <person name="Stingl U."/>
            <person name="Rashid M."/>
        </authorList>
    </citation>
    <scope>NUCLEOTIDE SEQUENCE [LARGE SCALE GENOMIC DNA]</scope>
    <source>
        <strain evidence="1 2">SB29</strain>
    </source>
</reference>
<dbReference type="PROSITE" id="PS51318">
    <property type="entry name" value="TAT"/>
    <property type="match status" value="1"/>
</dbReference>
<dbReference type="AlphaFoldDB" id="A0A0W1ST47"/>
<gene>
    <name evidence="1" type="ORF">AUR66_10125</name>
</gene>
<dbReference type="RefSeq" id="WP_058571414.1">
    <property type="nucleotide sequence ID" value="NZ_LOPV01000097.1"/>
</dbReference>
<dbReference type="OrthoDB" id="305411at2157"/>
<keyword evidence="2" id="KW-1185">Reference proteome</keyword>
<comment type="caution">
    <text evidence="1">The sequence shown here is derived from an EMBL/GenBank/DDBJ whole genome shotgun (WGS) entry which is preliminary data.</text>
</comment>
<name>A0A0W1ST47_9EURY</name>
<protein>
    <submittedName>
        <fullName evidence="1">Uncharacterized protein</fullName>
    </submittedName>
</protein>